<name>A0ABR5MM95_9BACI</name>
<accession>A0ABR5MM95</accession>
<evidence type="ECO:0000313" key="2">
    <source>
        <dbReference type="Proteomes" id="UP000037854"/>
    </source>
</evidence>
<reference evidence="1 2" key="1">
    <citation type="submission" date="2015-07" db="EMBL/GenBank/DDBJ databases">
        <title>High-quality draft genome sequence of Oceanobacillus caeni HM6, a bacillus isolated from a human feces.</title>
        <authorList>
            <person name="Kumar J."/>
            <person name="Verma M.K."/>
            <person name="Pandey R."/>
            <person name="Bhambi M."/>
            <person name="Chauhan N."/>
        </authorList>
    </citation>
    <scope>NUCLEOTIDE SEQUENCE [LARGE SCALE GENOMIC DNA]</scope>
    <source>
        <strain evidence="1 2">HM6</strain>
    </source>
</reference>
<evidence type="ECO:0000313" key="1">
    <source>
        <dbReference type="EMBL" id="KPH77567.1"/>
    </source>
</evidence>
<keyword evidence="2" id="KW-1185">Reference proteome</keyword>
<comment type="caution">
    <text evidence="1">The sequence shown here is derived from an EMBL/GenBank/DDBJ whole genome shotgun (WGS) entry which is preliminary data.</text>
</comment>
<proteinExistence type="predicted"/>
<gene>
    <name evidence="1" type="ORF">AFL42_02920</name>
</gene>
<dbReference type="Proteomes" id="UP000037854">
    <property type="component" value="Unassembled WGS sequence"/>
</dbReference>
<organism evidence="1 2">
    <name type="scientific">Oceanobacillus caeni</name>
    <dbReference type="NCBI Taxonomy" id="405946"/>
    <lineage>
        <taxon>Bacteria</taxon>
        <taxon>Bacillati</taxon>
        <taxon>Bacillota</taxon>
        <taxon>Bacilli</taxon>
        <taxon>Bacillales</taxon>
        <taxon>Bacillaceae</taxon>
        <taxon>Oceanobacillus</taxon>
    </lineage>
</organism>
<dbReference type="RefSeq" id="WP_060667802.1">
    <property type="nucleotide sequence ID" value="NZ_JAHHXM010000017.1"/>
</dbReference>
<dbReference type="EMBL" id="LGTK01000006">
    <property type="protein sequence ID" value="KPH77567.1"/>
    <property type="molecule type" value="Genomic_DNA"/>
</dbReference>
<evidence type="ECO:0008006" key="3">
    <source>
        <dbReference type="Google" id="ProtNLM"/>
    </source>
</evidence>
<sequence>MRYWKVIVLAAIVILGIGTYYIQNAFASPDYPEFHLEKVSGDEGVVDGLIFMGSYIDNYKEFGEDVRITPEDTIYQSERSYFDNMTEGFQDSTIKRLQSDYRKFMRGKNESSSSFFEDDKRLIYADTFGKESDEGFKIEMLDKETNETTDFQVEIPENNINYLNVVDVQADEKDVFITTRNFYTHDPNKPETEEGYHVYRINIENGSLIDDEVIFENKTDHSDKGWTELVEVNNDTDIGKEDYFVFRLDHIKEVGEYDEYDDYETYYKTESSDFFAYHFGTNELKELKIPDEGLGADKTAYVHEGAVYFLNKTKSGFELIRYQMDNGELNTTEVPTTLDLYDGNIFIVFHDGKMYIPNSSLEGSTANLFVLDEKTGKLVYEGKMSADRELENVFLDLNELAFE</sequence>
<protein>
    <recommendedName>
        <fullName evidence="3">DUF5050 domain-containing protein</fullName>
    </recommendedName>
</protein>